<organism evidence="1">
    <name type="scientific">mine drainage metagenome</name>
    <dbReference type="NCBI Taxonomy" id="410659"/>
    <lineage>
        <taxon>unclassified sequences</taxon>
        <taxon>metagenomes</taxon>
        <taxon>ecological metagenomes</taxon>
    </lineage>
</organism>
<protein>
    <submittedName>
        <fullName evidence="1">Integrase/recombinase</fullName>
    </submittedName>
</protein>
<dbReference type="EMBL" id="AUZY01003958">
    <property type="protein sequence ID" value="EQD66210.1"/>
    <property type="molecule type" value="Genomic_DNA"/>
</dbReference>
<comment type="caution">
    <text evidence="1">The sequence shown here is derived from an EMBL/GenBank/DDBJ whole genome shotgun (WGS) entry which is preliminary data.</text>
</comment>
<evidence type="ECO:0000313" key="1">
    <source>
        <dbReference type="EMBL" id="EQD66210.1"/>
    </source>
</evidence>
<gene>
    <name evidence="1" type="ORF">B1B_06217</name>
</gene>
<dbReference type="GO" id="GO:0003677">
    <property type="term" value="F:DNA binding"/>
    <property type="evidence" value="ECO:0007669"/>
    <property type="project" value="InterPro"/>
</dbReference>
<reference evidence="1" key="1">
    <citation type="submission" date="2013-08" db="EMBL/GenBank/DDBJ databases">
        <authorList>
            <person name="Mendez C."/>
            <person name="Richter M."/>
            <person name="Ferrer M."/>
            <person name="Sanchez J."/>
        </authorList>
    </citation>
    <scope>NUCLEOTIDE SEQUENCE</scope>
</reference>
<dbReference type="AlphaFoldDB" id="T1CGJ5"/>
<accession>T1CGJ5</accession>
<sequence>MIGDLPEVGAKTVRFPKTPTPIVVRRDVSKANLQYFTFTGEEGAEAVVDYLHSRVEALARWEPTTPLHTPERTDLTNRRFVRTSEIGNAIRLALRPTGLPNRPHALRTTAASRCTECESRGLRSHSVWQHRLGHPGDLIAWYSVNDLPSKREACN</sequence>
<reference evidence="1" key="2">
    <citation type="journal article" date="2014" name="ISME J.">
        <title>Microbial stratification in low pH oxic and suboxic macroscopic growths along an acid mine drainage.</title>
        <authorList>
            <person name="Mendez-Garcia C."/>
            <person name="Mesa V."/>
            <person name="Sprenger R.R."/>
            <person name="Richter M."/>
            <person name="Diez M.S."/>
            <person name="Solano J."/>
            <person name="Bargiela R."/>
            <person name="Golyshina O.V."/>
            <person name="Manteca A."/>
            <person name="Ramos J.L."/>
            <person name="Gallego J.R."/>
            <person name="Llorente I."/>
            <person name="Martins Dos Santos V.A."/>
            <person name="Jensen O.N."/>
            <person name="Pelaez A.I."/>
            <person name="Sanchez J."/>
            <person name="Ferrer M."/>
        </authorList>
    </citation>
    <scope>NUCLEOTIDE SEQUENCE</scope>
</reference>
<dbReference type="InterPro" id="IPR011010">
    <property type="entry name" value="DNA_brk_join_enz"/>
</dbReference>
<dbReference type="SUPFAM" id="SSF56349">
    <property type="entry name" value="DNA breaking-rejoining enzymes"/>
    <property type="match status" value="1"/>
</dbReference>
<name>T1CGJ5_9ZZZZ</name>
<proteinExistence type="predicted"/>